<evidence type="ECO:0000256" key="1">
    <source>
        <dbReference type="SAM" id="Coils"/>
    </source>
</evidence>
<organism evidence="2 3">
    <name type="scientific">Sphingobacterium zeae</name>
    <dbReference type="NCBI Taxonomy" id="1776859"/>
    <lineage>
        <taxon>Bacteria</taxon>
        <taxon>Pseudomonadati</taxon>
        <taxon>Bacteroidota</taxon>
        <taxon>Sphingobacteriia</taxon>
        <taxon>Sphingobacteriales</taxon>
        <taxon>Sphingobacteriaceae</taxon>
        <taxon>Sphingobacterium</taxon>
    </lineage>
</organism>
<feature type="coiled-coil region" evidence="1">
    <location>
        <begin position="193"/>
        <end position="236"/>
    </location>
</feature>
<evidence type="ECO:0000313" key="2">
    <source>
        <dbReference type="EMBL" id="MDQ1150163.1"/>
    </source>
</evidence>
<dbReference type="RefSeq" id="WP_307185858.1">
    <property type="nucleotide sequence ID" value="NZ_JAUTBA010000001.1"/>
</dbReference>
<name>A0ABU0U7F8_9SPHI</name>
<proteinExistence type="predicted"/>
<keyword evidence="3" id="KW-1185">Reference proteome</keyword>
<reference evidence="2 3" key="1">
    <citation type="submission" date="2023-07" db="EMBL/GenBank/DDBJ databases">
        <title>Functional and genomic diversity of the sorghum phyllosphere microbiome.</title>
        <authorList>
            <person name="Shade A."/>
        </authorList>
    </citation>
    <scope>NUCLEOTIDE SEQUENCE [LARGE SCALE GENOMIC DNA]</scope>
    <source>
        <strain evidence="2 3">SORGH_AS_0892</strain>
    </source>
</reference>
<gene>
    <name evidence="2" type="ORF">QE382_002147</name>
</gene>
<keyword evidence="1" id="KW-0175">Coiled coil</keyword>
<comment type="caution">
    <text evidence="2">The sequence shown here is derived from an EMBL/GenBank/DDBJ whole genome shotgun (WGS) entry which is preliminary data.</text>
</comment>
<evidence type="ECO:0000313" key="3">
    <source>
        <dbReference type="Proteomes" id="UP001244640"/>
    </source>
</evidence>
<protein>
    <submittedName>
        <fullName evidence="2">Uncharacterized protein</fullName>
    </submittedName>
</protein>
<dbReference type="EMBL" id="JAUTBA010000001">
    <property type="protein sequence ID" value="MDQ1150163.1"/>
    <property type="molecule type" value="Genomic_DNA"/>
</dbReference>
<accession>A0ABU0U7F8</accession>
<dbReference type="Proteomes" id="UP001244640">
    <property type="component" value="Unassembled WGS sequence"/>
</dbReference>
<sequence length="238" mass="27978">MLSSLVYNWLLGGADPTVGLRLFMDYTDPNKSIANIVSKNPEKHLQLMKTALFRKADIPLDFQVNKAHIESKAAVIAKTQESNRKEQYRVRTQWPFLADPDCPHELKLLISDKITIYSNCVKTYESLSDAKENELCDKLRILVTNFVDNHRIYQELQHYKKTKTTLGEHPIFAQIKRIKDLRNLNTMELFKKKKNIENNLWRTKAKLKKEKREDLVRQRNEKIKELQMQLAEVNRLLA</sequence>